<dbReference type="EMBL" id="AUPL01007400">
    <property type="protein sequence ID" value="ESL05089.1"/>
    <property type="molecule type" value="Genomic_DNA"/>
</dbReference>
<evidence type="ECO:0000256" key="1">
    <source>
        <dbReference type="SAM" id="Phobius"/>
    </source>
</evidence>
<evidence type="ECO:0000313" key="2">
    <source>
        <dbReference type="EMBL" id="ESL05089.1"/>
    </source>
</evidence>
<dbReference type="VEuPathDB" id="TriTrypDB:TRSC58_07306"/>
<evidence type="ECO:0000313" key="3">
    <source>
        <dbReference type="Proteomes" id="UP000031737"/>
    </source>
</evidence>
<feature type="transmembrane region" description="Helical" evidence="1">
    <location>
        <begin position="12"/>
        <end position="34"/>
    </location>
</feature>
<sequence>MHANMRMHCQVEIIIIIFLFLFTSSSLVAVVHPLPSPLLSFLPWILSYNHITPSVYDEGLQSLRTGRSKRR</sequence>
<protein>
    <submittedName>
        <fullName evidence="2">Uncharacterized protein</fullName>
    </submittedName>
</protein>
<organism evidence="2 3">
    <name type="scientific">Trypanosoma rangeli SC58</name>
    <dbReference type="NCBI Taxonomy" id="429131"/>
    <lineage>
        <taxon>Eukaryota</taxon>
        <taxon>Discoba</taxon>
        <taxon>Euglenozoa</taxon>
        <taxon>Kinetoplastea</taxon>
        <taxon>Metakinetoplastina</taxon>
        <taxon>Trypanosomatida</taxon>
        <taxon>Trypanosomatidae</taxon>
        <taxon>Trypanosoma</taxon>
        <taxon>Herpetosoma</taxon>
    </lineage>
</organism>
<proteinExistence type="predicted"/>
<keyword evidence="1" id="KW-1133">Transmembrane helix</keyword>
<name>A0A061IS46_TRYRA</name>
<gene>
    <name evidence="2" type="ORF">TRSC58_07306</name>
</gene>
<keyword evidence="1" id="KW-0812">Transmembrane</keyword>
<dbReference type="Proteomes" id="UP000031737">
    <property type="component" value="Unassembled WGS sequence"/>
</dbReference>
<accession>A0A061IS46</accession>
<dbReference type="AlphaFoldDB" id="A0A061IS46"/>
<comment type="caution">
    <text evidence="2">The sequence shown here is derived from an EMBL/GenBank/DDBJ whole genome shotgun (WGS) entry which is preliminary data.</text>
</comment>
<keyword evidence="1" id="KW-0472">Membrane</keyword>
<reference evidence="2 3" key="1">
    <citation type="submission" date="2013-07" db="EMBL/GenBank/DDBJ databases">
        <authorList>
            <person name="Stoco P.H."/>
            <person name="Wagner G."/>
            <person name="Gerber A."/>
            <person name="Zaha A."/>
            <person name="Thompson C."/>
            <person name="Bartholomeu D.C."/>
            <person name="Luckemeyer D.D."/>
            <person name="Bahia D."/>
            <person name="Loreto E."/>
            <person name="Prestes E.B."/>
            <person name="Lima F.M."/>
            <person name="Rodrigues-Luiz G."/>
            <person name="Vallejo G.A."/>
            <person name="Filho J.F."/>
            <person name="Monteiro K.M."/>
            <person name="Tyler K.M."/>
            <person name="de Almeida L.G."/>
            <person name="Ortiz M.F."/>
            <person name="Siervo M.A."/>
            <person name="de Moraes M.H."/>
            <person name="Cunha O.L."/>
            <person name="Mendonca-Neto R."/>
            <person name="Silva R."/>
            <person name="Teixeira S.M."/>
            <person name="Murta S.M."/>
            <person name="Sincero T.C."/>
            <person name="Mendes T.A."/>
            <person name="Urmenyi T.P."/>
            <person name="Silva V.G."/>
            <person name="da Rocha W.D."/>
            <person name="Andersson B."/>
            <person name="Romanha A.J."/>
            <person name="Steindel M."/>
            <person name="de Vasconcelos A.T."/>
            <person name="Grisard E.C."/>
        </authorList>
    </citation>
    <scope>NUCLEOTIDE SEQUENCE [LARGE SCALE GENOMIC DNA]</scope>
    <source>
        <strain evidence="2 3">SC58</strain>
    </source>
</reference>
<keyword evidence="3" id="KW-1185">Reference proteome</keyword>